<evidence type="ECO:0000256" key="1">
    <source>
        <dbReference type="SAM" id="SignalP"/>
    </source>
</evidence>
<feature type="chain" id="PRO_5043796091" description="C2H2-type domain-containing protein" evidence="1">
    <location>
        <begin position="16"/>
        <end position="217"/>
    </location>
</feature>
<reference evidence="2" key="1">
    <citation type="submission" date="2022-03" db="EMBL/GenBank/DDBJ databases">
        <authorList>
            <person name="Tunstrom K."/>
        </authorList>
    </citation>
    <scope>NUCLEOTIDE SEQUENCE</scope>
</reference>
<feature type="signal peptide" evidence="1">
    <location>
        <begin position="1"/>
        <end position="15"/>
    </location>
</feature>
<gene>
    <name evidence="2" type="ORF">EEDITHA_LOCUS189</name>
</gene>
<dbReference type="EMBL" id="CAKOGL010000001">
    <property type="protein sequence ID" value="CAH2083511.1"/>
    <property type="molecule type" value="Genomic_DNA"/>
</dbReference>
<dbReference type="AlphaFoldDB" id="A0AAU9TAD3"/>
<evidence type="ECO:0000313" key="3">
    <source>
        <dbReference type="Proteomes" id="UP001153954"/>
    </source>
</evidence>
<organism evidence="2 3">
    <name type="scientific">Euphydryas editha</name>
    <name type="common">Edith's checkerspot</name>
    <dbReference type="NCBI Taxonomy" id="104508"/>
    <lineage>
        <taxon>Eukaryota</taxon>
        <taxon>Metazoa</taxon>
        <taxon>Ecdysozoa</taxon>
        <taxon>Arthropoda</taxon>
        <taxon>Hexapoda</taxon>
        <taxon>Insecta</taxon>
        <taxon>Pterygota</taxon>
        <taxon>Neoptera</taxon>
        <taxon>Endopterygota</taxon>
        <taxon>Lepidoptera</taxon>
        <taxon>Glossata</taxon>
        <taxon>Ditrysia</taxon>
        <taxon>Papilionoidea</taxon>
        <taxon>Nymphalidae</taxon>
        <taxon>Nymphalinae</taxon>
        <taxon>Euphydryas</taxon>
    </lineage>
</organism>
<comment type="caution">
    <text evidence="2">The sequence shown here is derived from an EMBL/GenBank/DDBJ whole genome shotgun (WGS) entry which is preliminary data.</text>
</comment>
<evidence type="ECO:0000313" key="2">
    <source>
        <dbReference type="EMBL" id="CAH2083511.1"/>
    </source>
</evidence>
<keyword evidence="1" id="KW-0732">Signal</keyword>
<evidence type="ECO:0008006" key="4">
    <source>
        <dbReference type="Google" id="ProtNLM"/>
    </source>
</evidence>
<name>A0AAU9TAD3_EUPED</name>
<accession>A0AAU9TAD3</accession>
<keyword evidence="3" id="KW-1185">Reference proteome</keyword>
<dbReference type="Proteomes" id="UP001153954">
    <property type="component" value="Unassembled WGS sequence"/>
</dbReference>
<proteinExistence type="predicted"/>
<sequence>MLIKLVFLLFQKSFAYHCCSCNIMFTKRHLSAHMTWQGVKFISDKKTRKKDFKSGIKQINIKTIQESALSNVESIMTTITRIDLKTVDGKVEIEKCKKIVVFNGNALKISWDNWHGFSKSKYGTYCILCQSHLKVYAVNTHIFEEKHMSVLEKSFEKKFLPSLIRKINDNQLHCLTCNVKVLDNSVFDHINSKKHKNSLTIKHVDIENLFDKGILDV</sequence>
<protein>
    <recommendedName>
        <fullName evidence="4">C2H2-type domain-containing protein</fullName>
    </recommendedName>
</protein>